<organism evidence="1 2">
    <name type="scientific">Phytophthora lilii</name>
    <dbReference type="NCBI Taxonomy" id="2077276"/>
    <lineage>
        <taxon>Eukaryota</taxon>
        <taxon>Sar</taxon>
        <taxon>Stramenopiles</taxon>
        <taxon>Oomycota</taxon>
        <taxon>Peronosporomycetes</taxon>
        <taxon>Peronosporales</taxon>
        <taxon>Peronosporaceae</taxon>
        <taxon>Phytophthora</taxon>
    </lineage>
</organism>
<gene>
    <name evidence="1" type="ORF">Plil01_001649700</name>
</gene>
<reference evidence="1" key="1">
    <citation type="submission" date="2023-04" db="EMBL/GenBank/DDBJ databases">
        <title>Phytophthora lilii NBRC 32176.</title>
        <authorList>
            <person name="Ichikawa N."/>
            <person name="Sato H."/>
            <person name="Tonouchi N."/>
        </authorList>
    </citation>
    <scope>NUCLEOTIDE SEQUENCE</scope>
    <source>
        <strain evidence="1">NBRC 32176</strain>
    </source>
</reference>
<keyword evidence="2" id="KW-1185">Reference proteome</keyword>
<proteinExistence type="predicted"/>
<sequence length="155" mass="17298">MSMSSIQFCVTSVGTNSQESSSIFHKLSLRTKVLPFSSQAPLGIPHVTNTSQPILLGGAQGYSTGFRSIVQLMNIAMMTDPWNFFWLRFIGVQLYLYRVRLNPVDTSDTFQVQALILPYAVDEMEEHTGLSRKDYALLETASSRDVPLFVLLQSG</sequence>
<accession>A0A9W7CU29</accession>
<dbReference type="AlphaFoldDB" id="A0A9W7CU29"/>
<evidence type="ECO:0000313" key="2">
    <source>
        <dbReference type="Proteomes" id="UP001165083"/>
    </source>
</evidence>
<evidence type="ECO:0000313" key="1">
    <source>
        <dbReference type="EMBL" id="GMF40423.1"/>
    </source>
</evidence>
<dbReference type="EMBL" id="BSXW01002013">
    <property type="protein sequence ID" value="GMF40423.1"/>
    <property type="molecule type" value="Genomic_DNA"/>
</dbReference>
<dbReference type="Proteomes" id="UP001165083">
    <property type="component" value="Unassembled WGS sequence"/>
</dbReference>
<protein>
    <submittedName>
        <fullName evidence="1">Unnamed protein product</fullName>
    </submittedName>
</protein>
<comment type="caution">
    <text evidence="1">The sequence shown here is derived from an EMBL/GenBank/DDBJ whole genome shotgun (WGS) entry which is preliminary data.</text>
</comment>
<name>A0A9W7CU29_9STRA</name>